<evidence type="ECO:0000313" key="1">
    <source>
        <dbReference type="EMBL" id="CEL52826.1"/>
    </source>
</evidence>
<reference evidence="1 2" key="1">
    <citation type="submission" date="2014-11" db="EMBL/GenBank/DDBJ databases">
        <authorList>
            <person name="Wibberg Daniel"/>
        </authorList>
    </citation>
    <scope>NUCLEOTIDE SEQUENCE [LARGE SCALE GENOMIC DNA]</scope>
    <source>
        <strain evidence="1">Rhizoctonia solani AG1-IB 7/3/14</strain>
    </source>
</reference>
<dbReference type="SUPFAM" id="SSF53098">
    <property type="entry name" value="Ribonuclease H-like"/>
    <property type="match status" value="1"/>
</dbReference>
<dbReference type="STRING" id="1108050.A0A0B7F431"/>
<dbReference type="EMBL" id="LN679206">
    <property type="protein sequence ID" value="CEL52826.1"/>
    <property type="molecule type" value="Genomic_DNA"/>
</dbReference>
<proteinExistence type="predicted"/>
<keyword evidence="2" id="KW-1185">Reference proteome</keyword>
<dbReference type="OrthoDB" id="2423954at2759"/>
<dbReference type="Proteomes" id="UP000059188">
    <property type="component" value="Unassembled WGS sequence"/>
</dbReference>
<sequence length="487" mass="54570">MPKEAKERLQSEEAQANEPAIHPANAVPLHHQVSATVPLILAHHPKTHPINLTHSELHEFHQDLLHLFAAVNIPFHAIGSPQAGIFFRKWVPGPELPTRQALGGRILDAAVAESKERMRVAVNGKLATGISDGWKSLKKSLLAGMINVDYKAYTVKVVDISALPKTAENHLEVVKSIIEFCKSKLLVKIIGWVSDAGGDSRAMRVRLGKERPDLILLDCWAHQIELIVGDIFKTKSELVAAGADAQCVIKWFLSHSRAFALLQNQQTQARGQAHSYVLPSHVRWTSHYLSIQSLLDDQGPLQATVALYRNELKQIGSREPERVTHVLDTVSRTDFFMKLTELAAYLRPLVIALNVAQAADTRIDHVAVTLGNIYRLFNASGIDPVVQDAVLGSVQRRWDKTDQEMLISAVFFNPYLRAEVFNPNNSAFCASGLYTIVKRVCERILKFVPSSGFFEAYLNYYHWRGEFSSEAWHLEEHATLYRNEASF</sequence>
<gene>
    <name evidence="1" type="ORF">RSOLAG1IB_11171</name>
</gene>
<evidence type="ECO:0000313" key="2">
    <source>
        <dbReference type="Proteomes" id="UP000059188"/>
    </source>
</evidence>
<dbReference type="InterPro" id="IPR012337">
    <property type="entry name" value="RNaseH-like_sf"/>
</dbReference>
<organism evidence="1 2">
    <name type="scientific">Thanatephorus cucumeris (strain AG1-IB / isolate 7/3/14)</name>
    <name type="common">Lettuce bottom rot fungus</name>
    <name type="synonym">Rhizoctonia solani</name>
    <dbReference type="NCBI Taxonomy" id="1108050"/>
    <lineage>
        <taxon>Eukaryota</taxon>
        <taxon>Fungi</taxon>
        <taxon>Dikarya</taxon>
        <taxon>Basidiomycota</taxon>
        <taxon>Agaricomycotina</taxon>
        <taxon>Agaricomycetes</taxon>
        <taxon>Cantharellales</taxon>
        <taxon>Ceratobasidiaceae</taxon>
        <taxon>Rhizoctonia</taxon>
        <taxon>Rhizoctonia solani AG-1</taxon>
    </lineage>
</organism>
<dbReference type="AlphaFoldDB" id="A0A0B7F431"/>
<name>A0A0B7F431_THACB</name>
<accession>A0A0B7F431</accession>
<protein>
    <submittedName>
        <fullName evidence="1">Uncharacterized protein</fullName>
    </submittedName>
</protein>